<name>A0AB34J2A9_PRYPA</name>
<keyword evidence="1" id="KW-0175">Coiled coil</keyword>
<proteinExistence type="predicted"/>
<reference evidence="2 3" key="1">
    <citation type="journal article" date="2024" name="Science">
        <title>Giant polyketide synthase enzymes in the biosynthesis of giant marine polyether toxins.</title>
        <authorList>
            <person name="Fallon T.R."/>
            <person name="Shende V.V."/>
            <person name="Wierzbicki I.H."/>
            <person name="Pendleton A.L."/>
            <person name="Watervoot N.F."/>
            <person name="Auber R.P."/>
            <person name="Gonzalez D.J."/>
            <person name="Wisecaver J.H."/>
            <person name="Moore B.S."/>
        </authorList>
    </citation>
    <scope>NUCLEOTIDE SEQUENCE [LARGE SCALE GENOMIC DNA]</scope>
    <source>
        <strain evidence="2 3">12B1</strain>
    </source>
</reference>
<protein>
    <recommendedName>
        <fullName evidence="4">Nuclear pore complex protein</fullName>
    </recommendedName>
</protein>
<evidence type="ECO:0008006" key="4">
    <source>
        <dbReference type="Google" id="ProtNLM"/>
    </source>
</evidence>
<evidence type="ECO:0000313" key="3">
    <source>
        <dbReference type="Proteomes" id="UP001515480"/>
    </source>
</evidence>
<organism evidence="2 3">
    <name type="scientific">Prymnesium parvum</name>
    <name type="common">Toxic golden alga</name>
    <dbReference type="NCBI Taxonomy" id="97485"/>
    <lineage>
        <taxon>Eukaryota</taxon>
        <taxon>Haptista</taxon>
        <taxon>Haptophyta</taxon>
        <taxon>Prymnesiophyceae</taxon>
        <taxon>Prymnesiales</taxon>
        <taxon>Prymnesiaceae</taxon>
        <taxon>Prymnesium</taxon>
    </lineage>
</organism>
<evidence type="ECO:0000313" key="2">
    <source>
        <dbReference type="EMBL" id="KAL1511489.1"/>
    </source>
</evidence>
<dbReference type="AlphaFoldDB" id="A0AB34J2A9"/>
<sequence>MAWADAAKALPLRAGAVQEPPQAPALFESYDNLQAASAHFREHGFLPSSPSYASEDILRGVCEALLLCGGSPLLDAACQAPTFKDCLPNSARQRPLQVAVHWATQQQQQFRLRLDALRDASPPPPPPADEEVLSSLAEAARQLRALATTLQALQVALAQQQEAHALEITKRSVECAAADVRRCRLLEWCLVRTSAAQHSAVNQLLRSDGEADEGGEALRRLLHVHCAPTAQTELLQLVATAPPPARPQAAAELLFAALLRVGSPLAAEVEALFLTPSEGAWVRLAHLTLQPEMRCSPVELARLWSLAASCAAAPPHAELREEISRRVFEAQRGPMDGKGSLAAVEWTLALPGAAQLSSEQRVEALVAQDACEQALLFLRQLAPAEEHHRALLAALFDACGARGDLPRLMRCALLPLEQRALEEHFVARRDKKAVVLLNLIHRGGAGFAQISPQAPDGFEAWSDHMHAHTEFKSGALATDKESLLLHTLRQLVPAREWDATKPGA</sequence>
<dbReference type="EMBL" id="JBGBPQ010000014">
    <property type="protein sequence ID" value="KAL1511489.1"/>
    <property type="molecule type" value="Genomic_DNA"/>
</dbReference>
<comment type="caution">
    <text evidence="2">The sequence shown here is derived from an EMBL/GenBank/DDBJ whole genome shotgun (WGS) entry which is preliminary data.</text>
</comment>
<evidence type="ECO:0000256" key="1">
    <source>
        <dbReference type="SAM" id="Coils"/>
    </source>
</evidence>
<feature type="coiled-coil region" evidence="1">
    <location>
        <begin position="136"/>
        <end position="163"/>
    </location>
</feature>
<accession>A0AB34J2A9</accession>
<gene>
    <name evidence="2" type="ORF">AB1Y20_006287</name>
</gene>
<keyword evidence="3" id="KW-1185">Reference proteome</keyword>
<dbReference type="Proteomes" id="UP001515480">
    <property type="component" value="Unassembled WGS sequence"/>
</dbReference>